<feature type="compositionally biased region" description="Basic and acidic residues" evidence="1">
    <location>
        <begin position="122"/>
        <end position="139"/>
    </location>
</feature>
<evidence type="ECO:0000256" key="1">
    <source>
        <dbReference type="SAM" id="MobiDB-lite"/>
    </source>
</evidence>
<evidence type="ECO:0000313" key="3">
    <source>
        <dbReference type="Proteomes" id="UP001472677"/>
    </source>
</evidence>
<dbReference type="EMBL" id="JBBPBM010000100">
    <property type="protein sequence ID" value="KAK8508494.1"/>
    <property type="molecule type" value="Genomic_DNA"/>
</dbReference>
<dbReference type="Proteomes" id="UP001472677">
    <property type="component" value="Unassembled WGS sequence"/>
</dbReference>
<accession>A0ABR2BNK5</accession>
<proteinExistence type="predicted"/>
<reference evidence="2 3" key="1">
    <citation type="journal article" date="2024" name="G3 (Bethesda)">
        <title>Genome assembly of Hibiscus sabdariffa L. provides insights into metabolisms of medicinal natural products.</title>
        <authorList>
            <person name="Kim T."/>
        </authorList>
    </citation>
    <scope>NUCLEOTIDE SEQUENCE [LARGE SCALE GENOMIC DNA]</scope>
    <source>
        <strain evidence="2">TK-2024</strain>
        <tissue evidence="2">Old leaves</tissue>
    </source>
</reference>
<comment type="caution">
    <text evidence="2">The sequence shown here is derived from an EMBL/GenBank/DDBJ whole genome shotgun (WGS) entry which is preliminary data.</text>
</comment>
<sequence>MNSCIKRLKYRSCAKGILVLIEMLFMMNFNDVLLIPEGKNNEPETLESLMEAIQGLNRRLEIHGRVVQKITTKQNVTHEQVHARSNDEEETENILFVSNDAPIFSTQDDHPTTNAYEGTPQLKDENEIPCDEKKNDIDDPNEKELVKHIVGGDST</sequence>
<organism evidence="2 3">
    <name type="scientific">Hibiscus sabdariffa</name>
    <name type="common">roselle</name>
    <dbReference type="NCBI Taxonomy" id="183260"/>
    <lineage>
        <taxon>Eukaryota</taxon>
        <taxon>Viridiplantae</taxon>
        <taxon>Streptophyta</taxon>
        <taxon>Embryophyta</taxon>
        <taxon>Tracheophyta</taxon>
        <taxon>Spermatophyta</taxon>
        <taxon>Magnoliopsida</taxon>
        <taxon>eudicotyledons</taxon>
        <taxon>Gunneridae</taxon>
        <taxon>Pentapetalae</taxon>
        <taxon>rosids</taxon>
        <taxon>malvids</taxon>
        <taxon>Malvales</taxon>
        <taxon>Malvaceae</taxon>
        <taxon>Malvoideae</taxon>
        <taxon>Hibiscus</taxon>
    </lineage>
</organism>
<evidence type="ECO:0000313" key="2">
    <source>
        <dbReference type="EMBL" id="KAK8508494.1"/>
    </source>
</evidence>
<keyword evidence="3" id="KW-1185">Reference proteome</keyword>
<name>A0ABR2BNK5_9ROSI</name>
<feature type="region of interest" description="Disordered" evidence="1">
    <location>
        <begin position="103"/>
        <end position="139"/>
    </location>
</feature>
<gene>
    <name evidence="2" type="ORF">V6N12_011479</name>
</gene>
<protein>
    <submittedName>
        <fullName evidence="2">Uncharacterized protein</fullName>
    </submittedName>
</protein>